<gene>
    <name evidence="1" type="ORF">M5X16_05645</name>
    <name evidence="2" type="ORF">PC41400_26245</name>
</gene>
<dbReference type="Pfam" id="PF14595">
    <property type="entry name" value="Thioredoxin_9"/>
    <property type="match status" value="1"/>
</dbReference>
<dbReference type="EMBL" id="JAMDMJ010000006">
    <property type="protein sequence ID" value="MCY9595255.1"/>
    <property type="molecule type" value="Genomic_DNA"/>
</dbReference>
<evidence type="ECO:0000313" key="4">
    <source>
        <dbReference type="Proteomes" id="UP001527202"/>
    </source>
</evidence>
<dbReference type="GeneID" id="95378294"/>
<keyword evidence="4" id="KW-1185">Reference proteome</keyword>
<dbReference type="AlphaFoldDB" id="A0A410X2Y7"/>
<dbReference type="EMBL" id="CP026520">
    <property type="protein sequence ID" value="QAV20980.1"/>
    <property type="molecule type" value="Genomic_DNA"/>
</dbReference>
<dbReference type="RefSeq" id="WP_042234513.1">
    <property type="nucleotide sequence ID" value="NZ_CP026520.1"/>
</dbReference>
<accession>A0A410X2Y7</accession>
<protein>
    <submittedName>
        <fullName evidence="2">Thioredoxin family protein</fullName>
    </submittedName>
</protein>
<reference evidence="1 4" key="2">
    <citation type="submission" date="2022-05" db="EMBL/GenBank/DDBJ databases">
        <title>Genome Sequencing of Bee-Associated Microbes.</title>
        <authorList>
            <person name="Dunlap C."/>
        </authorList>
    </citation>
    <scope>NUCLEOTIDE SEQUENCE [LARGE SCALE GENOMIC DNA]</scope>
    <source>
        <strain evidence="1 4">NRRL B-23120</strain>
    </source>
</reference>
<dbReference type="InterPro" id="IPR036249">
    <property type="entry name" value="Thioredoxin-like_sf"/>
</dbReference>
<sequence length="188" mass="21413">MSTNLSAVIGKGLTPQQFIDSMQRNQEAFLDWYGKFQWETEDDREFFESLNNRDDLRCVIIAAEWCGDVVRNIPVVFKALENSGMPVEVLIMEEHTDVMDQFLTFGGRSIPVVIFTDTGGHVLGKWGPRPERVQAVMKAFKEGNPDREAPDYNDKIQAVRAEMLRQYGEGVGYQSVIVSELRELLSTF</sequence>
<evidence type="ECO:0000313" key="3">
    <source>
        <dbReference type="Proteomes" id="UP000288943"/>
    </source>
</evidence>
<evidence type="ECO:0000313" key="1">
    <source>
        <dbReference type="EMBL" id="MCY9595255.1"/>
    </source>
</evidence>
<dbReference type="Proteomes" id="UP000288943">
    <property type="component" value="Chromosome"/>
</dbReference>
<dbReference type="OrthoDB" id="6120799at2"/>
<dbReference type="KEGG" id="pchi:PC41400_26245"/>
<reference evidence="2 3" key="1">
    <citation type="submission" date="2018-01" db="EMBL/GenBank/DDBJ databases">
        <title>The whole genome sequencing and assembly of Paenibacillus chitinolyticus KCCM 41400 strain.</title>
        <authorList>
            <person name="Kim J.-Y."/>
            <person name="Park M.-K."/>
            <person name="Lee Y.-J."/>
            <person name="Yi H."/>
            <person name="Bahn Y.-S."/>
            <person name="Kim J.F."/>
            <person name="Lee D.-W."/>
        </authorList>
    </citation>
    <scope>NUCLEOTIDE SEQUENCE [LARGE SCALE GENOMIC DNA]</scope>
    <source>
        <strain evidence="2 3">KCCM 41400</strain>
    </source>
</reference>
<proteinExistence type="predicted"/>
<evidence type="ECO:0000313" key="2">
    <source>
        <dbReference type="EMBL" id="QAV20980.1"/>
    </source>
</evidence>
<name>A0A410X2Y7_9BACL</name>
<dbReference type="SUPFAM" id="SSF52833">
    <property type="entry name" value="Thioredoxin-like"/>
    <property type="match status" value="1"/>
</dbReference>
<dbReference type="Gene3D" id="3.40.30.10">
    <property type="entry name" value="Glutaredoxin"/>
    <property type="match status" value="1"/>
</dbReference>
<organism evidence="2 3">
    <name type="scientific">Paenibacillus chitinolyticus</name>
    <dbReference type="NCBI Taxonomy" id="79263"/>
    <lineage>
        <taxon>Bacteria</taxon>
        <taxon>Bacillati</taxon>
        <taxon>Bacillota</taxon>
        <taxon>Bacilli</taxon>
        <taxon>Bacillales</taxon>
        <taxon>Paenibacillaceae</taxon>
        <taxon>Paenibacillus</taxon>
    </lineage>
</organism>
<dbReference type="Proteomes" id="UP001527202">
    <property type="component" value="Unassembled WGS sequence"/>
</dbReference>